<sequence length="107" mass="11581">MGQRPRRSSQRGLQYRMPAATEATGAPCATLWQCIDSCGARPRRRAARLGIATFSQCECYGHASGAAVALKVEGAHCRPRGAGSWGGRRSADTEGQVRRSCTVWEEQ</sequence>
<organism evidence="2">
    <name type="scientific">Alexandrium catenella</name>
    <name type="common">Red tide dinoflagellate</name>
    <name type="synonym">Gonyaulax catenella</name>
    <dbReference type="NCBI Taxonomy" id="2925"/>
    <lineage>
        <taxon>Eukaryota</taxon>
        <taxon>Sar</taxon>
        <taxon>Alveolata</taxon>
        <taxon>Dinophyceae</taxon>
        <taxon>Gonyaulacales</taxon>
        <taxon>Pyrocystaceae</taxon>
        <taxon>Alexandrium</taxon>
    </lineage>
</organism>
<gene>
    <name evidence="2" type="ORF">ACAT0790_LOCUS34338</name>
</gene>
<dbReference type="EMBL" id="HBGE01057000">
    <property type="protein sequence ID" value="CAD9156457.1"/>
    <property type="molecule type" value="Transcribed_RNA"/>
</dbReference>
<evidence type="ECO:0000256" key="1">
    <source>
        <dbReference type="SAM" id="MobiDB-lite"/>
    </source>
</evidence>
<protein>
    <submittedName>
        <fullName evidence="2">Uncharacterized protein</fullName>
    </submittedName>
</protein>
<name>A0A7S1R4I9_ALECA</name>
<accession>A0A7S1R4I9</accession>
<feature type="region of interest" description="Disordered" evidence="1">
    <location>
        <begin position="80"/>
        <end position="107"/>
    </location>
</feature>
<reference evidence="2" key="1">
    <citation type="submission" date="2021-01" db="EMBL/GenBank/DDBJ databases">
        <authorList>
            <person name="Corre E."/>
            <person name="Pelletier E."/>
            <person name="Niang G."/>
            <person name="Scheremetjew M."/>
            <person name="Finn R."/>
            <person name="Kale V."/>
            <person name="Holt S."/>
            <person name="Cochrane G."/>
            <person name="Meng A."/>
            <person name="Brown T."/>
            <person name="Cohen L."/>
        </authorList>
    </citation>
    <scope>NUCLEOTIDE SEQUENCE</scope>
    <source>
        <strain evidence="2">OF101</strain>
    </source>
</reference>
<proteinExistence type="predicted"/>
<evidence type="ECO:0000313" key="2">
    <source>
        <dbReference type="EMBL" id="CAD9156457.1"/>
    </source>
</evidence>
<dbReference type="AlphaFoldDB" id="A0A7S1R4I9"/>